<name>A0ABN6YYH3_9FIRM</name>
<gene>
    <name evidence="1" type="ORF">Lac1_26370</name>
</gene>
<dbReference type="EMBL" id="AP027742">
    <property type="protein sequence ID" value="BDZ78454.1"/>
    <property type="molecule type" value="Genomic_DNA"/>
</dbReference>
<organism evidence="1 2">
    <name type="scientific">Claveliimonas bilis</name>
    <dbReference type="NCBI Taxonomy" id="3028070"/>
    <lineage>
        <taxon>Bacteria</taxon>
        <taxon>Bacillati</taxon>
        <taxon>Bacillota</taxon>
        <taxon>Clostridia</taxon>
        <taxon>Lachnospirales</taxon>
        <taxon>Lachnospiraceae</taxon>
        <taxon>Claveliimonas</taxon>
    </lineage>
</organism>
<dbReference type="Pfam" id="PF07302">
    <property type="entry name" value="AroM"/>
    <property type="match status" value="1"/>
</dbReference>
<protein>
    <recommendedName>
        <fullName evidence="3">AroM protein</fullName>
    </recommendedName>
</protein>
<accession>A0ABN6YYH3</accession>
<evidence type="ECO:0000313" key="1">
    <source>
        <dbReference type="EMBL" id="BDZ78454.1"/>
    </source>
</evidence>
<evidence type="ECO:0008006" key="3">
    <source>
        <dbReference type="Google" id="ProtNLM"/>
    </source>
</evidence>
<dbReference type="RefSeq" id="WP_230105226.1">
    <property type="nucleotide sequence ID" value="NZ_AP024845.1"/>
</dbReference>
<dbReference type="Proteomes" id="UP001305815">
    <property type="component" value="Chromosome"/>
</dbReference>
<sequence length="228" mass="24971">MKIGAVTIGQSPRVDVTPDILPILGDKIELLQAGALDGLSREEIEDMAPGPEDYVLVSRLNDGSFAKFGESFILERMQNCISKLEEQGVSLIMIFCAGSFPDVFQSRVPLVYPAKILNGLAKALSKESNIIVITPDEQQIQQAYEQWGPIMKKVTPIPANPYGDINEVYKAAELAKDATADLIVMDCIGFTREARRIVATITGKPVLLCRTTMARVVREMLDGELTAD</sequence>
<evidence type="ECO:0000313" key="2">
    <source>
        <dbReference type="Proteomes" id="UP001305815"/>
    </source>
</evidence>
<proteinExistence type="predicted"/>
<dbReference type="InterPro" id="IPR010843">
    <property type="entry name" value="Uncharacterised_AroM"/>
</dbReference>
<keyword evidence="2" id="KW-1185">Reference proteome</keyword>
<reference evidence="2" key="1">
    <citation type="journal article" date="2023" name="Int. J. Syst. Evol. Microbiol.">
        <title>Claveliimonas bilis gen. nov., sp. nov., deoxycholic acid-producing bacteria isolated from human faeces, and reclassification of Sellimonas monacensis Zenner et al. 2021 as Claveliimonas monacensis comb. nov.</title>
        <authorList>
            <person name="Hisatomi A."/>
            <person name="Kastawa N.W.E.P.G."/>
            <person name="Song I."/>
            <person name="Ohkuma M."/>
            <person name="Fukiya S."/>
            <person name="Sakamoto M."/>
        </authorList>
    </citation>
    <scope>NUCLEOTIDE SEQUENCE [LARGE SCALE GENOMIC DNA]</scope>
    <source>
        <strain evidence="2">12BBH14</strain>
    </source>
</reference>
<dbReference type="NCBIfam" id="NF007788">
    <property type="entry name" value="PRK10481.1"/>
    <property type="match status" value="1"/>
</dbReference>